<keyword evidence="1" id="KW-0808">Transferase</keyword>
<dbReference type="InterPro" id="IPR045116">
    <property type="entry name" value="Clp1/Grc3"/>
</dbReference>
<dbReference type="GO" id="GO:0005524">
    <property type="term" value="F:ATP binding"/>
    <property type="evidence" value="ECO:0007669"/>
    <property type="project" value="UniProtKB-KW"/>
</dbReference>
<evidence type="ECO:0000256" key="1">
    <source>
        <dbReference type="ARBA" id="ARBA00022679"/>
    </source>
</evidence>
<name>A0A6G7PWY4_9BACT</name>
<gene>
    <name evidence="6" type="ORF">G4V39_07375</name>
</gene>
<accession>A0A6G7PWY4</accession>
<evidence type="ECO:0000313" key="7">
    <source>
        <dbReference type="Proteomes" id="UP000502179"/>
    </source>
</evidence>
<keyword evidence="2" id="KW-0547">Nucleotide-binding</keyword>
<evidence type="ECO:0000256" key="4">
    <source>
        <dbReference type="ARBA" id="ARBA00022840"/>
    </source>
</evidence>
<keyword evidence="3" id="KW-0418">Kinase</keyword>
<dbReference type="AlphaFoldDB" id="A0A6G7PWY4"/>
<evidence type="ECO:0000313" key="6">
    <source>
        <dbReference type="EMBL" id="QIJ72097.1"/>
    </source>
</evidence>
<dbReference type="Pfam" id="PF16575">
    <property type="entry name" value="CLP1_P"/>
    <property type="match status" value="1"/>
</dbReference>
<dbReference type="GO" id="GO:0006396">
    <property type="term" value="P:RNA processing"/>
    <property type="evidence" value="ECO:0007669"/>
    <property type="project" value="InterPro"/>
</dbReference>
<reference evidence="6 7" key="1">
    <citation type="submission" date="2020-02" db="EMBL/GenBank/DDBJ databases">
        <title>Genome analysis of Thermosulfuriphilus ammonigenes ST65T, an anaerobic thermophilic chemolithoautotrophic bacterium isolated from a deep-sea hydrothermal vent.</title>
        <authorList>
            <person name="Slobodkina G."/>
            <person name="Allioux M."/>
            <person name="Merkel A."/>
            <person name="Alain K."/>
            <person name="Jebbar M."/>
            <person name="Slobodkin A."/>
        </authorList>
    </citation>
    <scope>NUCLEOTIDE SEQUENCE [LARGE SCALE GENOMIC DNA]</scope>
    <source>
        <strain evidence="6 7">ST65</strain>
    </source>
</reference>
<dbReference type="RefSeq" id="WP_166032314.1">
    <property type="nucleotide sequence ID" value="NZ_CP048877.1"/>
</dbReference>
<proteinExistence type="predicted"/>
<dbReference type="PANTHER" id="PTHR12755:SF3">
    <property type="entry name" value="POLYNUCLEOTIDE 5'-HYDROXYL-KINASE NOL9"/>
    <property type="match status" value="1"/>
</dbReference>
<keyword evidence="4" id="KW-0067">ATP-binding</keyword>
<dbReference type="SUPFAM" id="SSF52540">
    <property type="entry name" value="P-loop containing nucleoside triphosphate hydrolases"/>
    <property type="match status" value="1"/>
</dbReference>
<organism evidence="6 7">
    <name type="scientific">Thermosulfuriphilus ammonigenes</name>
    <dbReference type="NCBI Taxonomy" id="1936021"/>
    <lineage>
        <taxon>Bacteria</taxon>
        <taxon>Pseudomonadati</taxon>
        <taxon>Thermodesulfobacteriota</taxon>
        <taxon>Thermodesulfobacteria</taxon>
        <taxon>Thermodesulfobacteriales</taxon>
        <taxon>Thermodesulfobacteriaceae</taxon>
        <taxon>Thermosulfuriphilus</taxon>
    </lineage>
</organism>
<keyword evidence="7" id="KW-1185">Reference proteome</keyword>
<protein>
    <recommendedName>
        <fullName evidence="5">Clp1 P-loop domain-containing protein</fullName>
    </recommendedName>
</protein>
<dbReference type="Proteomes" id="UP000502179">
    <property type="component" value="Chromosome"/>
</dbReference>
<dbReference type="KEGG" id="tav:G4V39_07375"/>
<dbReference type="Gene3D" id="3.40.50.300">
    <property type="entry name" value="P-loop containing nucleotide triphosphate hydrolases"/>
    <property type="match status" value="1"/>
</dbReference>
<dbReference type="InterPro" id="IPR027417">
    <property type="entry name" value="P-loop_NTPase"/>
</dbReference>
<dbReference type="InterPro" id="IPR032319">
    <property type="entry name" value="CLP1_P"/>
</dbReference>
<evidence type="ECO:0000256" key="2">
    <source>
        <dbReference type="ARBA" id="ARBA00022741"/>
    </source>
</evidence>
<dbReference type="PANTHER" id="PTHR12755">
    <property type="entry name" value="CLEAVAGE/POLYADENYLATION FACTOR IA SUBUNIT CLP1P"/>
    <property type="match status" value="1"/>
</dbReference>
<feature type="domain" description="Clp1 P-loop" evidence="5">
    <location>
        <begin position="37"/>
        <end position="209"/>
    </location>
</feature>
<dbReference type="GO" id="GO:0051731">
    <property type="term" value="F:polynucleotide 5'-hydroxyl-kinase activity"/>
    <property type="evidence" value="ECO:0007669"/>
    <property type="project" value="InterPro"/>
</dbReference>
<sequence>MINANKTPKRAKIDIPRSWIEAAERIYSQGRRVMILGTTDVGKSTLLLFLTRYLTARGAKVAIIDADIGQKDLGPPATITSTTTGKPPRKIRELPIERLYFVGSVTPLGHLLPMVVGSKILLEACRADFYLINTTGLITGRGRRLKSFKIELLRPDTIVALERERELEPILRAHPWPRRIRLKPSQQARPKTREIRSRFRQKAFQEYFSRARTIVFDLPQLVIDTSLLFTGRRIDTPGAVWSEKTSEGLLVVSERRLPGRIKHIFPQAFVNLLCGLYDKKGLCQGLGIVKKIDFVARQITLFTPVGKRDIYLLQPGSLYLSPEGKELGRHQVHL</sequence>
<dbReference type="EMBL" id="CP048877">
    <property type="protein sequence ID" value="QIJ72097.1"/>
    <property type="molecule type" value="Genomic_DNA"/>
</dbReference>
<evidence type="ECO:0000259" key="5">
    <source>
        <dbReference type="Pfam" id="PF16575"/>
    </source>
</evidence>
<evidence type="ECO:0000256" key="3">
    <source>
        <dbReference type="ARBA" id="ARBA00022777"/>
    </source>
</evidence>